<feature type="non-terminal residue" evidence="2">
    <location>
        <position position="114"/>
    </location>
</feature>
<dbReference type="GO" id="GO:0003676">
    <property type="term" value="F:nucleic acid binding"/>
    <property type="evidence" value="ECO:0007669"/>
    <property type="project" value="InterPro"/>
</dbReference>
<dbReference type="RefSeq" id="XP_056519576.1">
    <property type="nucleotide sequence ID" value="XM_056665980.1"/>
</dbReference>
<sequence length="114" mass="13384">MEKSKIFANWHADLTSPVQRFLPAFPQHRIIPICMPPHSSHLLQPLDVGCFAVLKRSYGRFVEMKMRNRIDHIDKLDFLEAYPLARIETFKSETIKIASQQLVYYLLHQIECSQ</sequence>
<dbReference type="OrthoDB" id="4354814at2759"/>
<accession>A0A9W9L002</accession>
<dbReference type="InterPro" id="IPR004875">
    <property type="entry name" value="DDE_SF_endonuclease_dom"/>
</dbReference>
<name>A0A9W9L002_9EURO</name>
<evidence type="ECO:0000313" key="2">
    <source>
        <dbReference type="EMBL" id="KAJ5129197.1"/>
    </source>
</evidence>
<feature type="domain" description="DDE-1" evidence="1">
    <location>
        <begin position="28"/>
        <end position="96"/>
    </location>
</feature>
<reference evidence="2" key="2">
    <citation type="journal article" date="2023" name="IMA Fungus">
        <title>Comparative genomic study of the Penicillium genus elucidates a diverse pangenome and 15 lateral gene transfer events.</title>
        <authorList>
            <person name="Petersen C."/>
            <person name="Sorensen T."/>
            <person name="Nielsen M.R."/>
            <person name="Sondergaard T.E."/>
            <person name="Sorensen J.L."/>
            <person name="Fitzpatrick D.A."/>
            <person name="Frisvad J.C."/>
            <person name="Nielsen K.L."/>
        </authorList>
    </citation>
    <scope>NUCLEOTIDE SEQUENCE</scope>
    <source>
        <strain evidence="2">IBT 22155</strain>
    </source>
</reference>
<dbReference type="GeneID" id="81405150"/>
<evidence type="ECO:0000259" key="1">
    <source>
        <dbReference type="Pfam" id="PF03184"/>
    </source>
</evidence>
<organism evidence="2 3">
    <name type="scientific">Penicillium bovifimosum</name>
    <dbReference type="NCBI Taxonomy" id="126998"/>
    <lineage>
        <taxon>Eukaryota</taxon>
        <taxon>Fungi</taxon>
        <taxon>Dikarya</taxon>
        <taxon>Ascomycota</taxon>
        <taxon>Pezizomycotina</taxon>
        <taxon>Eurotiomycetes</taxon>
        <taxon>Eurotiomycetidae</taxon>
        <taxon>Eurotiales</taxon>
        <taxon>Aspergillaceae</taxon>
        <taxon>Penicillium</taxon>
    </lineage>
</organism>
<reference evidence="2" key="1">
    <citation type="submission" date="2022-11" db="EMBL/GenBank/DDBJ databases">
        <authorList>
            <person name="Petersen C."/>
        </authorList>
    </citation>
    <scope>NUCLEOTIDE SEQUENCE</scope>
    <source>
        <strain evidence="2">IBT 22155</strain>
    </source>
</reference>
<dbReference type="Pfam" id="PF03184">
    <property type="entry name" value="DDE_1"/>
    <property type="match status" value="1"/>
</dbReference>
<protein>
    <recommendedName>
        <fullName evidence="1">DDE-1 domain-containing protein</fullName>
    </recommendedName>
</protein>
<evidence type="ECO:0000313" key="3">
    <source>
        <dbReference type="Proteomes" id="UP001149079"/>
    </source>
</evidence>
<dbReference type="AlphaFoldDB" id="A0A9W9L002"/>
<gene>
    <name evidence="2" type="ORF">N7515_005236</name>
</gene>
<dbReference type="EMBL" id="JAPQKL010000005">
    <property type="protein sequence ID" value="KAJ5129197.1"/>
    <property type="molecule type" value="Genomic_DNA"/>
</dbReference>
<keyword evidence="3" id="KW-1185">Reference proteome</keyword>
<comment type="caution">
    <text evidence="2">The sequence shown here is derived from an EMBL/GenBank/DDBJ whole genome shotgun (WGS) entry which is preliminary data.</text>
</comment>
<proteinExistence type="predicted"/>
<dbReference type="Proteomes" id="UP001149079">
    <property type="component" value="Unassembled WGS sequence"/>
</dbReference>